<feature type="chain" id="PRO_5034454680" description="Secreted protein" evidence="1">
    <location>
        <begin position="35"/>
        <end position="77"/>
    </location>
</feature>
<evidence type="ECO:0000256" key="1">
    <source>
        <dbReference type="SAM" id="SignalP"/>
    </source>
</evidence>
<dbReference type="VEuPathDB" id="FungiDB:BO72DRAFT_450552"/>
<dbReference type="GeneID" id="63862611"/>
<feature type="signal peptide" evidence="1">
    <location>
        <begin position="1"/>
        <end position="34"/>
    </location>
</feature>
<accession>A0A8G1RIQ1</accession>
<name>A0A8G1RIQ1_9EURO</name>
<sequence length="77" mass="8208">MPLLASEPDWETAQAASDFFFLFILLTTAATATADEPFVQTFAGGTHYPVAPTTDVVIHAVGGADGGRRRQGRKRGE</sequence>
<dbReference type="RefSeq" id="XP_040798702.1">
    <property type="nucleotide sequence ID" value="XM_040945278.1"/>
</dbReference>
<evidence type="ECO:0000313" key="3">
    <source>
        <dbReference type="Proteomes" id="UP000249789"/>
    </source>
</evidence>
<gene>
    <name evidence="2" type="ORF">BO72DRAFT_450552</name>
</gene>
<keyword evidence="1" id="KW-0732">Signal</keyword>
<reference evidence="2 3" key="1">
    <citation type="submission" date="2018-02" db="EMBL/GenBank/DDBJ databases">
        <title>The genomes of Aspergillus section Nigri reveals drivers in fungal speciation.</title>
        <authorList>
            <consortium name="DOE Joint Genome Institute"/>
            <person name="Vesth T.C."/>
            <person name="Nybo J."/>
            <person name="Theobald S."/>
            <person name="Brandl J."/>
            <person name="Frisvad J.C."/>
            <person name="Nielsen K.F."/>
            <person name="Lyhne E.K."/>
            <person name="Kogle M.E."/>
            <person name="Kuo A."/>
            <person name="Riley R."/>
            <person name="Clum A."/>
            <person name="Nolan M."/>
            <person name="Lipzen A."/>
            <person name="Salamov A."/>
            <person name="Henrissat B."/>
            <person name="Wiebenga A."/>
            <person name="De vries R.P."/>
            <person name="Grigoriev I.V."/>
            <person name="Mortensen U.H."/>
            <person name="Andersen M.R."/>
            <person name="Baker S.E."/>
        </authorList>
    </citation>
    <scope>NUCLEOTIDE SEQUENCE [LARGE SCALE GENOMIC DNA]</scope>
    <source>
        <strain evidence="2 3">CBS 313.89</strain>
    </source>
</reference>
<organism evidence="2 3">
    <name type="scientific">Aspergillus fijiensis CBS 313.89</name>
    <dbReference type="NCBI Taxonomy" id="1448319"/>
    <lineage>
        <taxon>Eukaryota</taxon>
        <taxon>Fungi</taxon>
        <taxon>Dikarya</taxon>
        <taxon>Ascomycota</taxon>
        <taxon>Pezizomycotina</taxon>
        <taxon>Eurotiomycetes</taxon>
        <taxon>Eurotiomycetidae</taxon>
        <taxon>Eurotiales</taxon>
        <taxon>Aspergillaceae</taxon>
        <taxon>Aspergillus</taxon>
    </lineage>
</organism>
<evidence type="ECO:0008006" key="4">
    <source>
        <dbReference type="Google" id="ProtNLM"/>
    </source>
</evidence>
<protein>
    <recommendedName>
        <fullName evidence="4">Secreted protein</fullName>
    </recommendedName>
</protein>
<proteinExistence type="predicted"/>
<evidence type="ECO:0000313" key="2">
    <source>
        <dbReference type="EMBL" id="RAK74692.1"/>
    </source>
</evidence>
<dbReference type="EMBL" id="KZ824666">
    <property type="protein sequence ID" value="RAK74692.1"/>
    <property type="molecule type" value="Genomic_DNA"/>
</dbReference>
<keyword evidence="3" id="KW-1185">Reference proteome</keyword>
<dbReference type="Proteomes" id="UP000249789">
    <property type="component" value="Unassembled WGS sequence"/>
</dbReference>
<dbReference type="AlphaFoldDB" id="A0A8G1RIQ1"/>